<proteinExistence type="predicted"/>
<dbReference type="EMBL" id="JAINUG010000364">
    <property type="protein sequence ID" value="KAJ8373346.1"/>
    <property type="molecule type" value="Genomic_DNA"/>
</dbReference>
<evidence type="ECO:0000313" key="1">
    <source>
        <dbReference type="EMBL" id="KAJ8373346.1"/>
    </source>
</evidence>
<sequence length="105" mass="11468">MEALCGLGFPDWETGSGRGRDFPYILRFPSTLAAVGRSPAPTACTLRESACIDFTFTSATDQLWKMHLHLQHLAPHSAHPPDEPAATKLALAFPRHSHGLSRKSC</sequence>
<name>A0AAD7RE40_9TELE</name>
<comment type="caution">
    <text evidence="1">The sequence shown here is derived from an EMBL/GenBank/DDBJ whole genome shotgun (WGS) entry which is preliminary data.</text>
</comment>
<dbReference type="AlphaFoldDB" id="A0AAD7RE40"/>
<reference evidence="1" key="1">
    <citation type="journal article" date="2023" name="Science">
        <title>Genome structures resolve the early diversification of teleost fishes.</title>
        <authorList>
            <person name="Parey E."/>
            <person name="Louis A."/>
            <person name="Montfort J."/>
            <person name="Bouchez O."/>
            <person name="Roques C."/>
            <person name="Iampietro C."/>
            <person name="Lluch J."/>
            <person name="Castinel A."/>
            <person name="Donnadieu C."/>
            <person name="Desvignes T."/>
            <person name="Floi Bucao C."/>
            <person name="Jouanno E."/>
            <person name="Wen M."/>
            <person name="Mejri S."/>
            <person name="Dirks R."/>
            <person name="Jansen H."/>
            <person name="Henkel C."/>
            <person name="Chen W.J."/>
            <person name="Zahm M."/>
            <person name="Cabau C."/>
            <person name="Klopp C."/>
            <person name="Thompson A.W."/>
            <person name="Robinson-Rechavi M."/>
            <person name="Braasch I."/>
            <person name="Lecointre G."/>
            <person name="Bobe J."/>
            <person name="Postlethwait J.H."/>
            <person name="Berthelot C."/>
            <person name="Roest Crollius H."/>
            <person name="Guiguen Y."/>
        </authorList>
    </citation>
    <scope>NUCLEOTIDE SEQUENCE</scope>
    <source>
        <strain evidence="1">NC1722</strain>
    </source>
</reference>
<gene>
    <name evidence="1" type="ORF">AAFF_G00265900</name>
</gene>
<protein>
    <submittedName>
        <fullName evidence="1">Uncharacterized protein</fullName>
    </submittedName>
</protein>
<keyword evidence="2" id="KW-1185">Reference proteome</keyword>
<dbReference type="Proteomes" id="UP001221898">
    <property type="component" value="Unassembled WGS sequence"/>
</dbReference>
<organism evidence="1 2">
    <name type="scientific">Aldrovandia affinis</name>
    <dbReference type="NCBI Taxonomy" id="143900"/>
    <lineage>
        <taxon>Eukaryota</taxon>
        <taxon>Metazoa</taxon>
        <taxon>Chordata</taxon>
        <taxon>Craniata</taxon>
        <taxon>Vertebrata</taxon>
        <taxon>Euteleostomi</taxon>
        <taxon>Actinopterygii</taxon>
        <taxon>Neopterygii</taxon>
        <taxon>Teleostei</taxon>
        <taxon>Notacanthiformes</taxon>
        <taxon>Halosauridae</taxon>
        <taxon>Aldrovandia</taxon>
    </lineage>
</organism>
<accession>A0AAD7RE40</accession>
<evidence type="ECO:0000313" key="2">
    <source>
        <dbReference type="Proteomes" id="UP001221898"/>
    </source>
</evidence>